<feature type="signal peptide" evidence="1">
    <location>
        <begin position="1"/>
        <end position="17"/>
    </location>
</feature>
<keyword evidence="3" id="KW-1185">Reference proteome</keyword>
<evidence type="ECO:0000313" key="3">
    <source>
        <dbReference type="Proteomes" id="UP000544331"/>
    </source>
</evidence>
<evidence type="ECO:0000256" key="1">
    <source>
        <dbReference type="SAM" id="SignalP"/>
    </source>
</evidence>
<dbReference type="EMBL" id="JAAOAN010000016">
    <property type="protein sequence ID" value="KAF5725090.1"/>
    <property type="molecule type" value="Genomic_DNA"/>
</dbReference>
<keyword evidence="1" id="KW-0732">Signal</keyword>
<dbReference type="AlphaFoldDB" id="A0A8H5Z5B8"/>
<gene>
    <name evidence="2" type="ORF">FMUND_184</name>
</gene>
<dbReference type="Proteomes" id="UP000544331">
    <property type="component" value="Unassembled WGS sequence"/>
</dbReference>
<comment type="caution">
    <text evidence="2">The sequence shown here is derived from an EMBL/GenBank/DDBJ whole genome shotgun (WGS) entry which is preliminary data.</text>
</comment>
<evidence type="ECO:0000313" key="2">
    <source>
        <dbReference type="EMBL" id="KAF5725090.1"/>
    </source>
</evidence>
<organism evidence="2 3">
    <name type="scientific">Fusarium mundagurra</name>
    <dbReference type="NCBI Taxonomy" id="1567541"/>
    <lineage>
        <taxon>Eukaryota</taxon>
        <taxon>Fungi</taxon>
        <taxon>Dikarya</taxon>
        <taxon>Ascomycota</taxon>
        <taxon>Pezizomycotina</taxon>
        <taxon>Sordariomycetes</taxon>
        <taxon>Hypocreomycetidae</taxon>
        <taxon>Hypocreales</taxon>
        <taxon>Nectriaceae</taxon>
        <taxon>Fusarium</taxon>
        <taxon>Fusarium fujikuroi species complex</taxon>
    </lineage>
</organism>
<reference evidence="2 3" key="1">
    <citation type="submission" date="2020-05" db="EMBL/GenBank/DDBJ databases">
        <title>Identification and distribution of gene clusters putatively required for synthesis of sphingolipid metabolism inhibitors in phylogenetically diverse species of the filamentous fungus Fusarium.</title>
        <authorList>
            <person name="Kim H.-S."/>
            <person name="Busman M."/>
            <person name="Brown D.W."/>
            <person name="Divon H."/>
            <person name="Uhlig S."/>
            <person name="Proctor R.H."/>
        </authorList>
    </citation>
    <scope>NUCLEOTIDE SEQUENCE [LARGE SCALE GENOMIC DNA]</scope>
    <source>
        <strain evidence="2 3">NRRL 66235</strain>
    </source>
</reference>
<dbReference type="OrthoDB" id="4581360at2759"/>
<name>A0A8H5Z5B8_9HYPO</name>
<feature type="chain" id="PRO_5034881634" evidence="1">
    <location>
        <begin position="18"/>
        <end position="116"/>
    </location>
</feature>
<protein>
    <submittedName>
        <fullName evidence="2">Uncharacterized protein</fullName>
    </submittedName>
</protein>
<accession>A0A8H5Z5B8</accession>
<proteinExistence type="predicted"/>
<sequence>MKYSAIALLALAQGIVAIPSLLGQIKQSQSKVLVPDQDISLVSPSQIPKDVLYSNAQPATVPMHRDKPHTKQHDICWLLCASDEIKCPDGWYVDVALRGLKAMHVDLIVFQQRRLE</sequence>